<evidence type="ECO:0000256" key="1">
    <source>
        <dbReference type="SAM" id="MobiDB-lite"/>
    </source>
</evidence>
<accession>A0A8S4G1H2</accession>
<evidence type="ECO:0000313" key="2">
    <source>
        <dbReference type="EMBL" id="CAG9133701.1"/>
    </source>
</evidence>
<feature type="region of interest" description="Disordered" evidence="1">
    <location>
        <begin position="1"/>
        <end position="34"/>
    </location>
</feature>
<protein>
    <submittedName>
        <fullName evidence="2">(diamondback moth) hypothetical protein</fullName>
    </submittedName>
</protein>
<organism evidence="2 3">
    <name type="scientific">Plutella xylostella</name>
    <name type="common">Diamondback moth</name>
    <name type="synonym">Plutella maculipennis</name>
    <dbReference type="NCBI Taxonomy" id="51655"/>
    <lineage>
        <taxon>Eukaryota</taxon>
        <taxon>Metazoa</taxon>
        <taxon>Ecdysozoa</taxon>
        <taxon>Arthropoda</taxon>
        <taxon>Hexapoda</taxon>
        <taxon>Insecta</taxon>
        <taxon>Pterygota</taxon>
        <taxon>Neoptera</taxon>
        <taxon>Endopterygota</taxon>
        <taxon>Lepidoptera</taxon>
        <taxon>Glossata</taxon>
        <taxon>Ditrysia</taxon>
        <taxon>Yponomeutoidea</taxon>
        <taxon>Plutellidae</taxon>
        <taxon>Plutella</taxon>
    </lineage>
</organism>
<keyword evidence="3" id="KW-1185">Reference proteome</keyword>
<dbReference type="Proteomes" id="UP000653454">
    <property type="component" value="Unassembled WGS sequence"/>
</dbReference>
<comment type="caution">
    <text evidence="2">The sequence shown here is derived from an EMBL/GenBank/DDBJ whole genome shotgun (WGS) entry which is preliminary data.</text>
</comment>
<dbReference type="AlphaFoldDB" id="A0A8S4G1H2"/>
<sequence length="169" mass="18144">MAGGVPARAADDPGAVSARGQPSERLTSVPRKQKAAKNVLTRLGNMEGPLAALKDCVDRRIRIQKAGLQRRSFMAKCVTDTIPNVALDALWLYREAETGTSWRRYDAFDLADKQTIDSARQRRGEVMSVALRGCARAASASRAGAGAVAARPPARADVRPGAAQDFRLL</sequence>
<proteinExistence type="predicted"/>
<name>A0A8S4G1H2_PLUXY</name>
<evidence type="ECO:0000313" key="3">
    <source>
        <dbReference type="Proteomes" id="UP000653454"/>
    </source>
</evidence>
<reference evidence="2" key="1">
    <citation type="submission" date="2020-11" db="EMBL/GenBank/DDBJ databases">
        <authorList>
            <person name="Whiteford S."/>
        </authorList>
    </citation>
    <scope>NUCLEOTIDE SEQUENCE</scope>
</reference>
<gene>
    <name evidence="2" type="ORF">PLXY2_LOCUS11971</name>
</gene>
<dbReference type="EMBL" id="CAJHNJ030000066">
    <property type="protein sequence ID" value="CAG9133701.1"/>
    <property type="molecule type" value="Genomic_DNA"/>
</dbReference>